<proteinExistence type="inferred from homology"/>
<evidence type="ECO:0000256" key="2">
    <source>
        <dbReference type="ARBA" id="ARBA00004496"/>
    </source>
</evidence>
<dbReference type="InterPro" id="IPR011047">
    <property type="entry name" value="Quinoprotein_ADH-like_sf"/>
</dbReference>
<comment type="pathway">
    <text evidence="3">tRNA modification; 5-methoxycarbonylmethyl-2-thiouridine-tRNA biosynthesis.</text>
</comment>
<comment type="subcellular location">
    <subcellularLocation>
        <location evidence="2">Cytoplasm</location>
    </subcellularLocation>
    <subcellularLocation>
        <location evidence="1">Nucleus</location>
    </subcellularLocation>
</comment>
<keyword evidence="9" id="KW-0677">Repeat</keyword>
<evidence type="ECO:0000256" key="7">
    <source>
        <dbReference type="ARBA" id="ARBA00022574"/>
    </source>
</evidence>
<dbReference type="PROSITE" id="PS50082">
    <property type="entry name" value="WD_REPEATS_2"/>
    <property type="match status" value="5"/>
</dbReference>
<dbReference type="UniPathway" id="UPA00988"/>
<dbReference type="SMART" id="SM00320">
    <property type="entry name" value="WD40"/>
    <property type="match status" value="11"/>
</dbReference>
<dbReference type="PANTHER" id="PTHR44111:SF1">
    <property type="entry name" value="ELONGATOR COMPLEX PROTEIN 2"/>
    <property type="match status" value="1"/>
</dbReference>
<dbReference type="STRING" id="1097556.R4XEX5"/>
<dbReference type="SUPFAM" id="SSF50998">
    <property type="entry name" value="Quinoprotein alcohol dehydrogenase-like"/>
    <property type="match status" value="1"/>
</dbReference>
<dbReference type="FunFam" id="2.130.10.10:FF:000400">
    <property type="entry name" value="Elongator acetyltransferase complex subunit 2"/>
    <property type="match status" value="1"/>
</dbReference>
<keyword evidence="7 11" id="KW-0853">WD repeat</keyword>
<dbReference type="InterPro" id="IPR015943">
    <property type="entry name" value="WD40/YVTN_repeat-like_dom_sf"/>
</dbReference>
<dbReference type="Proteomes" id="UP000013776">
    <property type="component" value="Unassembled WGS sequence"/>
</dbReference>
<feature type="repeat" description="WD" evidence="11">
    <location>
        <begin position="643"/>
        <end position="683"/>
    </location>
</feature>
<reference evidence="12 13" key="1">
    <citation type="journal article" date="2013" name="MBio">
        <title>Genome sequencing of the plant pathogen Taphrina deformans, the causal agent of peach leaf curl.</title>
        <authorList>
            <person name="Cisse O.H."/>
            <person name="Almeida J.M.G.C.F."/>
            <person name="Fonseca A."/>
            <person name="Kumar A.A."/>
            <person name="Salojaervi J."/>
            <person name="Overmyer K."/>
            <person name="Hauser P.M."/>
            <person name="Pagni M."/>
        </authorList>
    </citation>
    <scope>NUCLEOTIDE SEQUENCE [LARGE SCALE GENOMIC DNA]</scope>
    <source>
        <strain evidence="13">PYCC 5710 / ATCC 11124 / CBS 356.35 / IMI 108563 / JCM 9778 / NBRC 8474</strain>
    </source>
</reference>
<dbReference type="GO" id="GO:0002098">
    <property type="term" value="P:tRNA wobble uridine modification"/>
    <property type="evidence" value="ECO:0007669"/>
    <property type="project" value="InterPro"/>
</dbReference>
<accession>R4XEX5</accession>
<sequence length="945" mass="102304">MKTQLAAISIGCNAVTRAVSWSDDGILAFGANRAVAIYDPTSSFGVRETLIGHSDRVTVVRWLDSSTIVSGASDKKIKVWRQSDGIWNCVQTFEDHAKSISALAVCPGYFVSGSMDGCFNLYSVDESNGQSRLIQKLTYRPALPLALALTRLPGTESLLLAVGGTTTAIHLYGSSENSPNSTDIQLELKAKLTGHEDWIRAFDFMVDGDSVLLASASQDRYIRLWRIDQRRKPQEDTGNENGAEELVVLENKAHDFAVPDGHWKASFEALLVAHEDWVFSAQLSRDIDGTPILLSSSADSSVIVWRPDTESQIWTVQAQLGTISTKGASTATGSTGGFWGALFSPTSVKDRLVCAWNKTGSIRVWHKDEGEGNAWRNVGGVGGHVKEVRSLSWSPGGEYFLTTSLDQSTRLWAKHVDDTWKEFARPQIHGYDIQSIHVVSPTLFISGAEEKIVRVFQATSSVVDMLARVAGIDFRHESTAEAANVPALGLSNKALTSADQGTHLDRSELEETLEKENIPLSKAMLDTLNRPPTEDHLQRHTLFPELEKLYGHGYEIQALSASHDGRFIVSGCRSTTPEHASLRLYDTTKYKELAKLDGHSLTATKARFSKDDKYLLSVSRDRALCLFARTEDGNNYRLLQKVLKAHKRIVWDCAWLNTTVFATASRDATASIWSIEDGKVHKLSTIDVGTAVTAITWSAACEVGPILTLGLEDGTIQFYETVLAGASSTSTALHTVRHCDAAITGLEYRPSSDGGEVLELAFCSEDCSALLSMSGMNHEKGKLDLLAESVEGEGEADAGVDVGESGLTTEPCHLVCLQPVSLDALHLVVGVEDGGPVPGEVIDDEEAAIDAPGETGEGGGHVGDVMERHGTHAVREGSVVDDLVGPFEEHLESPDARPGTGGHLAPEHINHAARRVDADPGRDRAVVLERQDARATAQFQHGVGG</sequence>
<evidence type="ECO:0000256" key="4">
    <source>
        <dbReference type="ARBA" id="ARBA00005881"/>
    </source>
</evidence>
<evidence type="ECO:0000256" key="11">
    <source>
        <dbReference type="PROSITE-ProRule" id="PRU00221"/>
    </source>
</evidence>
<dbReference type="VEuPathDB" id="FungiDB:TAPDE_004879"/>
<evidence type="ECO:0000256" key="5">
    <source>
        <dbReference type="ARBA" id="ARBA00020267"/>
    </source>
</evidence>
<evidence type="ECO:0000256" key="3">
    <source>
        <dbReference type="ARBA" id="ARBA00005043"/>
    </source>
</evidence>
<dbReference type="eggNOG" id="KOG1063">
    <property type="taxonomic scope" value="Eukaryota"/>
</dbReference>
<feature type="repeat" description="WD" evidence="11">
    <location>
        <begin position="381"/>
        <end position="412"/>
    </location>
</feature>
<evidence type="ECO:0000256" key="1">
    <source>
        <dbReference type="ARBA" id="ARBA00004123"/>
    </source>
</evidence>
<protein>
    <recommendedName>
        <fullName evidence="5">Elongator complex protein 2</fullName>
    </recommendedName>
</protein>
<feature type="repeat" description="WD" evidence="11">
    <location>
        <begin position="192"/>
        <end position="235"/>
    </location>
</feature>
<evidence type="ECO:0000256" key="10">
    <source>
        <dbReference type="ARBA" id="ARBA00023242"/>
    </source>
</evidence>
<dbReference type="GO" id="GO:0033588">
    <property type="term" value="C:elongator holoenzyme complex"/>
    <property type="evidence" value="ECO:0007669"/>
    <property type="project" value="InterPro"/>
</dbReference>
<evidence type="ECO:0000256" key="9">
    <source>
        <dbReference type="ARBA" id="ARBA00022737"/>
    </source>
</evidence>
<dbReference type="InterPro" id="IPR001680">
    <property type="entry name" value="WD40_rpt"/>
</dbReference>
<organism evidence="12 13">
    <name type="scientific">Taphrina deformans (strain PYCC 5710 / ATCC 11124 / CBS 356.35 / IMI 108563 / JCM 9778 / NBRC 8474)</name>
    <name type="common">Peach leaf curl fungus</name>
    <name type="synonym">Lalaria deformans</name>
    <dbReference type="NCBI Taxonomy" id="1097556"/>
    <lineage>
        <taxon>Eukaryota</taxon>
        <taxon>Fungi</taxon>
        <taxon>Dikarya</taxon>
        <taxon>Ascomycota</taxon>
        <taxon>Taphrinomycotina</taxon>
        <taxon>Taphrinomycetes</taxon>
        <taxon>Taphrinales</taxon>
        <taxon>Taphrinaceae</taxon>
        <taxon>Taphrina</taxon>
    </lineage>
</organism>
<keyword evidence="10" id="KW-0539">Nucleus</keyword>
<gene>
    <name evidence="12" type="ORF">TAPDE_004879</name>
</gene>
<keyword evidence="8" id="KW-0819">tRNA processing</keyword>
<evidence type="ECO:0000313" key="13">
    <source>
        <dbReference type="Proteomes" id="UP000013776"/>
    </source>
</evidence>
<feature type="repeat" description="WD" evidence="11">
    <location>
        <begin position="50"/>
        <end position="80"/>
    </location>
</feature>
<dbReference type="PANTHER" id="PTHR44111">
    <property type="entry name" value="ELONGATOR COMPLEX PROTEIN 2"/>
    <property type="match status" value="1"/>
</dbReference>
<dbReference type="PROSITE" id="PS50294">
    <property type="entry name" value="WD_REPEATS_REGION"/>
    <property type="match status" value="3"/>
</dbReference>
<dbReference type="InterPro" id="IPR036322">
    <property type="entry name" value="WD40_repeat_dom_sf"/>
</dbReference>
<dbReference type="EMBL" id="CAHR02000233">
    <property type="protein sequence ID" value="CCG84417.1"/>
    <property type="molecule type" value="Genomic_DNA"/>
</dbReference>
<evidence type="ECO:0000256" key="8">
    <source>
        <dbReference type="ARBA" id="ARBA00022694"/>
    </source>
</evidence>
<evidence type="ECO:0000256" key="6">
    <source>
        <dbReference type="ARBA" id="ARBA00022490"/>
    </source>
</evidence>
<dbReference type="InterPro" id="IPR037289">
    <property type="entry name" value="Elp2"/>
</dbReference>
<dbReference type="GO" id="GO:0005737">
    <property type="term" value="C:cytoplasm"/>
    <property type="evidence" value="ECO:0007669"/>
    <property type="project" value="UniProtKB-SubCell"/>
</dbReference>
<dbReference type="Pfam" id="PF00400">
    <property type="entry name" value="WD40"/>
    <property type="match status" value="7"/>
</dbReference>
<comment type="similarity">
    <text evidence="4">Belongs to the WD repeat ELP2 family.</text>
</comment>
<dbReference type="GO" id="GO:0005634">
    <property type="term" value="C:nucleus"/>
    <property type="evidence" value="ECO:0007669"/>
    <property type="project" value="UniProtKB-SubCell"/>
</dbReference>
<dbReference type="Gene3D" id="2.130.10.10">
    <property type="entry name" value="YVTN repeat-like/Quinoprotein amine dehydrogenase"/>
    <property type="match status" value="4"/>
</dbReference>
<comment type="caution">
    <text evidence="12">The sequence shown here is derived from an EMBL/GenBank/DDBJ whole genome shotgun (WGS) entry which is preliminary data.</text>
</comment>
<keyword evidence="13" id="KW-1185">Reference proteome</keyword>
<evidence type="ECO:0000313" key="12">
    <source>
        <dbReference type="EMBL" id="CCG84417.1"/>
    </source>
</evidence>
<dbReference type="SUPFAM" id="SSF50978">
    <property type="entry name" value="WD40 repeat-like"/>
    <property type="match status" value="1"/>
</dbReference>
<dbReference type="OrthoDB" id="27911at2759"/>
<feature type="repeat" description="WD" evidence="11">
    <location>
        <begin position="271"/>
        <end position="315"/>
    </location>
</feature>
<keyword evidence="6" id="KW-0963">Cytoplasm</keyword>
<dbReference type="AlphaFoldDB" id="R4XEX5"/>
<name>R4XEX5_TAPDE</name>